<dbReference type="RefSeq" id="WP_274267220.1">
    <property type="nucleotide sequence ID" value="NZ_CP117880.1"/>
</dbReference>
<name>A0ABY7WIW2_9SPHI</name>
<evidence type="ECO:0000313" key="2">
    <source>
        <dbReference type="EMBL" id="WDF68487.1"/>
    </source>
</evidence>
<organism evidence="2 3">
    <name type="scientific">Sphingobacterium oryzagri</name>
    <dbReference type="NCBI Taxonomy" id="3025669"/>
    <lineage>
        <taxon>Bacteria</taxon>
        <taxon>Pseudomonadati</taxon>
        <taxon>Bacteroidota</taxon>
        <taxon>Sphingobacteriia</taxon>
        <taxon>Sphingobacteriales</taxon>
        <taxon>Sphingobacteriaceae</taxon>
        <taxon>Sphingobacterium</taxon>
    </lineage>
</organism>
<dbReference type="PANTHER" id="PTHR10587">
    <property type="entry name" value="GLYCOSYL TRANSFERASE-RELATED"/>
    <property type="match status" value="1"/>
</dbReference>
<protein>
    <submittedName>
        <fullName evidence="2">Polysaccharide deacetylase family protein</fullName>
    </submittedName>
</protein>
<dbReference type="InterPro" id="IPR011330">
    <property type="entry name" value="Glyco_hydro/deAcase_b/a-brl"/>
</dbReference>
<dbReference type="CDD" id="cd10917">
    <property type="entry name" value="CE4_NodB_like_6s_7s"/>
    <property type="match status" value="1"/>
</dbReference>
<dbReference type="PROSITE" id="PS51677">
    <property type="entry name" value="NODB"/>
    <property type="match status" value="1"/>
</dbReference>
<dbReference type="EMBL" id="CP117880">
    <property type="protein sequence ID" value="WDF68487.1"/>
    <property type="molecule type" value="Genomic_DNA"/>
</dbReference>
<dbReference type="Proteomes" id="UP001221558">
    <property type="component" value="Chromosome"/>
</dbReference>
<evidence type="ECO:0000259" key="1">
    <source>
        <dbReference type="PROSITE" id="PS51677"/>
    </source>
</evidence>
<evidence type="ECO:0000313" key="3">
    <source>
        <dbReference type="Proteomes" id="UP001221558"/>
    </source>
</evidence>
<dbReference type="SUPFAM" id="SSF88713">
    <property type="entry name" value="Glycoside hydrolase/deacetylase"/>
    <property type="match status" value="1"/>
</dbReference>
<feature type="domain" description="NodB homology" evidence="1">
    <location>
        <begin position="60"/>
        <end position="237"/>
    </location>
</feature>
<reference evidence="2 3" key="1">
    <citation type="submission" date="2023-02" db="EMBL/GenBank/DDBJ databases">
        <title>Genome sequence of Sphingobacterium sp. KACC 22765.</title>
        <authorList>
            <person name="Kim S."/>
            <person name="Heo J."/>
            <person name="Kwon S.-W."/>
        </authorList>
    </citation>
    <scope>NUCLEOTIDE SEQUENCE [LARGE SCALE GENOMIC DNA]</scope>
    <source>
        <strain evidence="2 3">KACC 22765</strain>
    </source>
</reference>
<dbReference type="Pfam" id="PF01522">
    <property type="entry name" value="Polysacc_deac_1"/>
    <property type="match status" value="1"/>
</dbReference>
<proteinExistence type="predicted"/>
<dbReference type="InterPro" id="IPR050248">
    <property type="entry name" value="Polysacc_deacetylase_ArnD"/>
</dbReference>
<dbReference type="Gene3D" id="3.20.20.370">
    <property type="entry name" value="Glycoside hydrolase/deacetylase"/>
    <property type="match status" value="1"/>
</dbReference>
<accession>A0ABY7WIW2</accession>
<keyword evidence="3" id="KW-1185">Reference proteome</keyword>
<sequence length="250" mass="28307">MPCFVVLAFFAIAIGIVYELWYFLIAVLCLASCFTAWGAFDIRLGYFTPTYVKQKNSTEKLLALTFDDGPTPFTADIMALLDQYDSKATFFCIGKQMERYPELTRQLLANGHQIGNHTYSHSTNFGFLSTDEVVAEIEKCNAVLAKCTQTQTSLFRPPFGVTNPSVARAVKQLKPLVIGWSNRSLDTVITDEDRIFRRVVRKLQAGDIILFHDTSARTVNVLRKFLPYLKAEGYRCVSVDDLLNLHNHEK</sequence>
<dbReference type="InterPro" id="IPR002509">
    <property type="entry name" value="NODB_dom"/>
</dbReference>
<gene>
    <name evidence="2" type="ORF">PQ465_19600</name>
</gene>